<comment type="caution">
    <text evidence="1">The sequence shown here is derived from an EMBL/GenBank/DDBJ whole genome shotgun (WGS) entry which is preliminary data.</text>
</comment>
<evidence type="ECO:0000313" key="2">
    <source>
        <dbReference type="Proteomes" id="UP000613974"/>
    </source>
</evidence>
<evidence type="ECO:0000313" key="1">
    <source>
        <dbReference type="EMBL" id="GHI71610.1"/>
    </source>
</evidence>
<accession>A0ABQ3SUZ5</accession>
<name>A0ABQ3SUZ5_9ACTN</name>
<organism evidence="1 2">
    <name type="scientific">Streptomyces nojiriensis</name>
    <dbReference type="NCBI Taxonomy" id="66374"/>
    <lineage>
        <taxon>Bacteria</taxon>
        <taxon>Bacillati</taxon>
        <taxon>Actinomycetota</taxon>
        <taxon>Actinomycetes</taxon>
        <taxon>Kitasatosporales</taxon>
        <taxon>Streptomycetaceae</taxon>
        <taxon>Streptomyces</taxon>
    </lineage>
</organism>
<sequence length="166" mass="16857">MWVALVGVGVLGVGGAVLASDDEDGLDGWVREPAGAEVAARVGGDPSRGTVAAELAAAATAAGLTPGAPHPAEQGELADCIADWRGDGPADDGRLAALETALEERGWQVTARRGEPVGAVALKSGSWRLEFTNGGLVDTLSLVATRSGRTCEEAFRRAEATRGPRG</sequence>
<dbReference type="Proteomes" id="UP000613974">
    <property type="component" value="Unassembled WGS sequence"/>
</dbReference>
<proteinExistence type="predicted"/>
<protein>
    <submittedName>
        <fullName evidence="1">Uncharacterized protein</fullName>
    </submittedName>
</protein>
<reference evidence="2" key="1">
    <citation type="submission" date="2023-07" db="EMBL/GenBank/DDBJ databases">
        <title>Whole genome shotgun sequence of Streptomyces nojiriensis NBRC 13794.</title>
        <authorList>
            <person name="Komaki H."/>
            <person name="Tamura T."/>
        </authorList>
    </citation>
    <scope>NUCLEOTIDE SEQUENCE [LARGE SCALE GENOMIC DNA]</scope>
    <source>
        <strain evidence="2">NBRC 13794</strain>
    </source>
</reference>
<gene>
    <name evidence="1" type="ORF">Snoj_55280</name>
</gene>
<keyword evidence="2" id="KW-1185">Reference proteome</keyword>
<dbReference type="EMBL" id="BNEC01000005">
    <property type="protein sequence ID" value="GHI71610.1"/>
    <property type="molecule type" value="Genomic_DNA"/>
</dbReference>